<evidence type="ECO:0000313" key="16">
    <source>
        <dbReference type="Proteomes" id="UP000199001"/>
    </source>
</evidence>
<dbReference type="RefSeq" id="WP_091096967.1">
    <property type="nucleotide sequence ID" value="NZ_FMHZ01000002.1"/>
</dbReference>
<dbReference type="GO" id="GO:0006883">
    <property type="term" value="P:intracellular sodium ion homeostasis"/>
    <property type="evidence" value="ECO:0007669"/>
    <property type="project" value="TreeGrafter"/>
</dbReference>
<gene>
    <name evidence="15" type="ORF">GA0070606_1960</name>
</gene>
<keyword evidence="16" id="KW-1185">Reference proteome</keyword>
<dbReference type="InterPro" id="IPR036412">
    <property type="entry name" value="HAD-like_sf"/>
</dbReference>
<dbReference type="InterPro" id="IPR023299">
    <property type="entry name" value="ATPase_P-typ_cyto_dom_N"/>
</dbReference>
<evidence type="ECO:0000256" key="13">
    <source>
        <dbReference type="SAM" id="Phobius"/>
    </source>
</evidence>
<dbReference type="InterPro" id="IPR023298">
    <property type="entry name" value="ATPase_P-typ_TM_dom_sf"/>
</dbReference>
<dbReference type="PRINTS" id="PR00119">
    <property type="entry name" value="CATATPASE"/>
</dbReference>
<sequence length="913" mass="95630">MPARTPAGDHHAPAAPEGGHHALAAHEVVLLLETDTERGLTDEEAAARLTRYGPNVLPSAAGGGVLRRLLRQFHNPLIYVLVAAGVVTLLLAEYVDSAVIFGVVLVNAVVGFLQESRAEAALDALRAMVRTEARVLRAGRQRRVPSDDVVPGDLVLVEAGEKVPADLRLVRAAELRADESALTGESLPVRKDEVVVPAETPVADRRNLLYSGTLLTGGTAVGVAVATGAETELGRIHRLVGGARVLDTPLTVKLARFSRLLTVAILFLAAVTFAVGVARGENAGQTFTAAVALAVGAIPEGLPAAVTITLAIGVSRMARRRAVIRRLPAVETLGSTTVICTDKTGTLTENQMTVQLLWTPQGRYQVSGAGYAPSGDIRDAEGGPAPTGEAGPLRWSLLAGVGCNDARLDEQDGRWAVLGDPTEGAMLVVGAKVGLHAHEVAAELPRVDCVPFTSERQYMATLHDRRDGGRVVLVKGAVERVVEWSGAALRADGSTGPLDAAAVLAAAHELAAEGLRVLATAMRPAGPTGGLVEEELAGTLVFTGLHAMLDPPRAAAAAAVESCHRAGIDVKMITGDHLATATAIAARLGLLRTAPGPGDVLTGADLAALPPGELPAAVRQASVFARVSPEQKLRLVEALQADGQVVAMTGDGVNDAPALRQANIGVAMGRSGTEVAKEAADVVLTDDDFATIESAVSEGRGVFANLTKFITWTLPTNAAEGLVILVAIMLGSALPILPSQILWINMTTAVLLGLTLAFEPKEPEIMDRPPRDPRQPLLTVALVVRVLLVSALLVVGAWWLFEWELDGGASLAQARTAAVNLFVTVMAFYLFSCRSLTRSPWRLGLFSNGWLIVGVLAQALGQLALTYLPAMNDLFRTAPIGGEAWLRILGIAVVVSAIVALDKRFGRFGRRLG</sequence>
<dbReference type="SFLD" id="SFLDS00003">
    <property type="entry name" value="Haloacid_Dehalogenase"/>
    <property type="match status" value="1"/>
</dbReference>
<keyword evidence="7" id="KW-0067">ATP-binding</keyword>
<dbReference type="GO" id="GO:1902600">
    <property type="term" value="P:proton transmembrane transport"/>
    <property type="evidence" value="ECO:0007669"/>
    <property type="project" value="TreeGrafter"/>
</dbReference>
<dbReference type="InterPro" id="IPR050510">
    <property type="entry name" value="Cation_transp_ATPase_P-type"/>
</dbReference>
<evidence type="ECO:0000256" key="3">
    <source>
        <dbReference type="ARBA" id="ARBA00022475"/>
    </source>
</evidence>
<dbReference type="GO" id="GO:0005886">
    <property type="term" value="C:plasma membrane"/>
    <property type="evidence" value="ECO:0007669"/>
    <property type="project" value="UniProtKB-SubCell"/>
</dbReference>
<keyword evidence="10 13" id="KW-1133">Transmembrane helix</keyword>
<feature type="transmembrane region" description="Helical" evidence="13">
    <location>
        <begin position="778"/>
        <end position="800"/>
    </location>
</feature>
<dbReference type="Gene3D" id="3.40.1110.10">
    <property type="entry name" value="Calcium-transporting ATPase, cytoplasmic domain N"/>
    <property type="match status" value="1"/>
</dbReference>
<feature type="transmembrane region" description="Helical" evidence="13">
    <location>
        <begin position="260"/>
        <end position="278"/>
    </location>
</feature>
<dbReference type="Gene3D" id="1.20.1110.10">
    <property type="entry name" value="Calcium-transporting ATPase, transmembrane domain"/>
    <property type="match status" value="1"/>
</dbReference>
<dbReference type="OrthoDB" id="9814270at2"/>
<evidence type="ECO:0000256" key="12">
    <source>
        <dbReference type="ARBA" id="ARBA00049360"/>
    </source>
</evidence>
<evidence type="ECO:0000256" key="6">
    <source>
        <dbReference type="ARBA" id="ARBA00022741"/>
    </source>
</evidence>
<dbReference type="SUPFAM" id="SSF56784">
    <property type="entry name" value="HAD-like"/>
    <property type="match status" value="1"/>
</dbReference>
<evidence type="ECO:0000313" key="15">
    <source>
        <dbReference type="EMBL" id="SCL52457.1"/>
    </source>
</evidence>
<dbReference type="GO" id="GO:0005391">
    <property type="term" value="F:P-type sodium:potassium-exchanging transporter activity"/>
    <property type="evidence" value="ECO:0007669"/>
    <property type="project" value="TreeGrafter"/>
</dbReference>
<dbReference type="GO" id="GO:0016887">
    <property type="term" value="F:ATP hydrolysis activity"/>
    <property type="evidence" value="ECO:0007669"/>
    <property type="project" value="InterPro"/>
</dbReference>
<keyword evidence="9" id="KW-1278">Translocase</keyword>
<keyword evidence="8" id="KW-0460">Magnesium</keyword>
<dbReference type="SFLD" id="SFLDG00002">
    <property type="entry name" value="C1.7:_P-type_atpase_like"/>
    <property type="match status" value="1"/>
</dbReference>
<dbReference type="InterPro" id="IPR018303">
    <property type="entry name" value="ATPase_P-typ_P_site"/>
</dbReference>
<dbReference type="PROSITE" id="PS00154">
    <property type="entry name" value="ATPASE_E1_E2"/>
    <property type="match status" value="1"/>
</dbReference>
<dbReference type="InterPro" id="IPR008250">
    <property type="entry name" value="ATPase_P-typ_transduc_dom_A_sf"/>
</dbReference>
<feature type="transmembrane region" description="Helical" evidence="13">
    <location>
        <begin position="98"/>
        <end position="116"/>
    </location>
</feature>
<feature type="transmembrane region" description="Helical" evidence="13">
    <location>
        <begin position="709"/>
        <end position="734"/>
    </location>
</feature>
<evidence type="ECO:0000256" key="11">
    <source>
        <dbReference type="ARBA" id="ARBA00023136"/>
    </source>
</evidence>
<dbReference type="Gene3D" id="2.70.150.10">
    <property type="entry name" value="Calcium-transporting ATPase, cytoplasmic transduction domain A"/>
    <property type="match status" value="1"/>
</dbReference>
<comment type="subcellular location">
    <subcellularLocation>
        <location evidence="1">Cell membrane</location>
        <topology evidence="1">Multi-pass membrane protein</topology>
    </subcellularLocation>
</comment>
<dbReference type="PANTHER" id="PTHR43294:SF21">
    <property type="entry name" value="CATION TRANSPORTING ATPASE"/>
    <property type="match status" value="1"/>
</dbReference>
<evidence type="ECO:0000256" key="5">
    <source>
        <dbReference type="ARBA" id="ARBA00022692"/>
    </source>
</evidence>
<dbReference type="AlphaFoldDB" id="A0A1C6UEI8"/>
<dbReference type="InterPro" id="IPR001757">
    <property type="entry name" value="P_typ_ATPase"/>
</dbReference>
<dbReference type="Gene3D" id="3.40.50.1000">
    <property type="entry name" value="HAD superfamily/HAD-like"/>
    <property type="match status" value="1"/>
</dbReference>
<feature type="transmembrane region" description="Helical" evidence="13">
    <location>
        <begin position="812"/>
        <end position="831"/>
    </location>
</feature>
<keyword evidence="3" id="KW-1003">Cell membrane</keyword>
<evidence type="ECO:0000256" key="9">
    <source>
        <dbReference type="ARBA" id="ARBA00022967"/>
    </source>
</evidence>
<dbReference type="SFLD" id="SFLDF00027">
    <property type="entry name" value="p-type_atpase"/>
    <property type="match status" value="1"/>
</dbReference>
<dbReference type="InterPro" id="IPR004014">
    <property type="entry name" value="ATPase_P-typ_cation-transptr_N"/>
</dbReference>
<comment type="similarity">
    <text evidence="2">Belongs to the cation transport ATPase (P-type) (TC 3.A.3) family. Type IIA subfamily.</text>
</comment>
<evidence type="ECO:0000256" key="4">
    <source>
        <dbReference type="ARBA" id="ARBA00022553"/>
    </source>
</evidence>
<protein>
    <submittedName>
        <fullName evidence="15">Cation-transporting ATPase F</fullName>
    </submittedName>
</protein>
<keyword evidence="4" id="KW-0597">Phosphoprotein</keyword>
<feature type="transmembrane region" description="Helical" evidence="13">
    <location>
        <begin position="76"/>
        <end position="92"/>
    </location>
</feature>
<dbReference type="GO" id="GO:0030007">
    <property type="term" value="P:intracellular potassium ion homeostasis"/>
    <property type="evidence" value="ECO:0007669"/>
    <property type="project" value="TreeGrafter"/>
</dbReference>
<dbReference type="SUPFAM" id="SSF81665">
    <property type="entry name" value="Calcium ATPase, transmembrane domain M"/>
    <property type="match status" value="1"/>
</dbReference>
<feature type="transmembrane region" description="Helical" evidence="13">
    <location>
        <begin position="843"/>
        <end position="864"/>
    </location>
</feature>
<dbReference type="PANTHER" id="PTHR43294">
    <property type="entry name" value="SODIUM/POTASSIUM-TRANSPORTING ATPASE SUBUNIT ALPHA"/>
    <property type="match status" value="1"/>
</dbReference>
<dbReference type="FunFam" id="3.40.50.1000:FF:000028">
    <property type="entry name" value="Calcium-transporting P-type ATPase, putative"/>
    <property type="match status" value="1"/>
</dbReference>
<accession>A0A1C6UEI8</accession>
<dbReference type="Pfam" id="PF00690">
    <property type="entry name" value="Cation_ATPase_N"/>
    <property type="match status" value="1"/>
</dbReference>
<evidence type="ECO:0000256" key="10">
    <source>
        <dbReference type="ARBA" id="ARBA00022989"/>
    </source>
</evidence>
<feature type="transmembrane region" description="Helical" evidence="13">
    <location>
        <begin position="884"/>
        <end position="901"/>
    </location>
</feature>
<dbReference type="SUPFAM" id="SSF81660">
    <property type="entry name" value="Metal cation-transporting ATPase, ATP-binding domain N"/>
    <property type="match status" value="1"/>
</dbReference>
<dbReference type="NCBIfam" id="TIGR01494">
    <property type="entry name" value="ATPase_P-type"/>
    <property type="match status" value="3"/>
</dbReference>
<dbReference type="SUPFAM" id="SSF81653">
    <property type="entry name" value="Calcium ATPase, transduction domain A"/>
    <property type="match status" value="1"/>
</dbReference>
<dbReference type="Pfam" id="PF13246">
    <property type="entry name" value="Cation_ATPase"/>
    <property type="match status" value="1"/>
</dbReference>
<reference evidence="16" key="1">
    <citation type="submission" date="2016-06" db="EMBL/GenBank/DDBJ databases">
        <authorList>
            <person name="Varghese N."/>
            <person name="Submissions Spin"/>
        </authorList>
    </citation>
    <scope>NUCLEOTIDE SEQUENCE [LARGE SCALE GENOMIC DNA]</scope>
    <source>
        <strain evidence="16">DSM 43903</strain>
    </source>
</reference>
<evidence type="ECO:0000256" key="7">
    <source>
        <dbReference type="ARBA" id="ARBA00022840"/>
    </source>
</evidence>
<dbReference type="InterPro" id="IPR023214">
    <property type="entry name" value="HAD_sf"/>
</dbReference>
<proteinExistence type="inferred from homology"/>
<dbReference type="GO" id="GO:0036376">
    <property type="term" value="P:sodium ion export across plasma membrane"/>
    <property type="evidence" value="ECO:0007669"/>
    <property type="project" value="TreeGrafter"/>
</dbReference>
<feature type="domain" description="Cation-transporting P-type ATPase N-terminal" evidence="14">
    <location>
        <begin position="19"/>
        <end position="93"/>
    </location>
</feature>
<dbReference type="SMART" id="SM00831">
    <property type="entry name" value="Cation_ATPase_N"/>
    <property type="match status" value="1"/>
</dbReference>
<evidence type="ECO:0000259" key="14">
    <source>
        <dbReference type="SMART" id="SM00831"/>
    </source>
</evidence>
<dbReference type="EMBL" id="FMHZ01000002">
    <property type="protein sequence ID" value="SCL52457.1"/>
    <property type="molecule type" value="Genomic_DNA"/>
</dbReference>
<feature type="transmembrane region" description="Helical" evidence="13">
    <location>
        <begin position="740"/>
        <end position="758"/>
    </location>
</feature>
<comment type="catalytic activity">
    <reaction evidence="12">
        <text>ATP + H2O = ADP + phosphate + H(+)</text>
        <dbReference type="Rhea" id="RHEA:13065"/>
        <dbReference type="ChEBI" id="CHEBI:15377"/>
        <dbReference type="ChEBI" id="CHEBI:15378"/>
        <dbReference type="ChEBI" id="CHEBI:30616"/>
        <dbReference type="ChEBI" id="CHEBI:43474"/>
        <dbReference type="ChEBI" id="CHEBI:456216"/>
    </reaction>
</comment>
<dbReference type="PRINTS" id="PR00120">
    <property type="entry name" value="HATPASE"/>
</dbReference>
<dbReference type="STRING" id="47855.GA0070606_1960"/>
<dbReference type="Pfam" id="PF00689">
    <property type="entry name" value="Cation_ATPase_C"/>
    <property type="match status" value="1"/>
</dbReference>
<dbReference type="InterPro" id="IPR044492">
    <property type="entry name" value="P_typ_ATPase_HD_dom"/>
</dbReference>
<dbReference type="InterPro" id="IPR006068">
    <property type="entry name" value="ATPase_P-typ_cation-transptr_C"/>
</dbReference>
<keyword evidence="6" id="KW-0547">Nucleotide-binding</keyword>
<organism evidence="15 16">
    <name type="scientific">Micromonospora citrea</name>
    <dbReference type="NCBI Taxonomy" id="47855"/>
    <lineage>
        <taxon>Bacteria</taxon>
        <taxon>Bacillati</taxon>
        <taxon>Actinomycetota</taxon>
        <taxon>Actinomycetes</taxon>
        <taxon>Micromonosporales</taxon>
        <taxon>Micromonosporaceae</taxon>
        <taxon>Micromonospora</taxon>
    </lineage>
</organism>
<feature type="transmembrane region" description="Helical" evidence="13">
    <location>
        <begin position="290"/>
        <end position="315"/>
    </location>
</feature>
<evidence type="ECO:0000256" key="2">
    <source>
        <dbReference type="ARBA" id="ARBA00005675"/>
    </source>
</evidence>
<keyword evidence="5 13" id="KW-0812">Transmembrane</keyword>
<dbReference type="GO" id="GO:0005524">
    <property type="term" value="F:ATP binding"/>
    <property type="evidence" value="ECO:0007669"/>
    <property type="project" value="UniProtKB-KW"/>
</dbReference>
<dbReference type="Pfam" id="PF08282">
    <property type="entry name" value="Hydrolase_3"/>
    <property type="match status" value="1"/>
</dbReference>
<dbReference type="Pfam" id="PF00122">
    <property type="entry name" value="E1-E2_ATPase"/>
    <property type="match status" value="1"/>
</dbReference>
<evidence type="ECO:0000256" key="8">
    <source>
        <dbReference type="ARBA" id="ARBA00022842"/>
    </source>
</evidence>
<dbReference type="Proteomes" id="UP000199001">
    <property type="component" value="Unassembled WGS sequence"/>
</dbReference>
<keyword evidence="11 13" id="KW-0472">Membrane</keyword>
<dbReference type="GO" id="GO:1990573">
    <property type="term" value="P:potassium ion import across plasma membrane"/>
    <property type="evidence" value="ECO:0007669"/>
    <property type="project" value="TreeGrafter"/>
</dbReference>
<dbReference type="InterPro" id="IPR059000">
    <property type="entry name" value="ATPase_P-type_domA"/>
</dbReference>
<dbReference type="FunFam" id="2.70.150.10:FF:000160">
    <property type="entry name" value="Sarcoplasmic/endoplasmic reticulum calcium ATPase 1"/>
    <property type="match status" value="1"/>
</dbReference>
<evidence type="ECO:0000256" key="1">
    <source>
        <dbReference type="ARBA" id="ARBA00004651"/>
    </source>
</evidence>
<name>A0A1C6UEI8_9ACTN</name>